<proteinExistence type="predicted"/>
<sequence>MQNYYEILGVQKTATATEIKKAFYTLSKKKTATATEIKKAFYTLSKKYHPDITGSNEAATKEFVRIKEAYDVLKDKEKRQAYDSGFTGGSYSGFGQGYNQSPFPGNDFKQWKSGNWHYTYYRKNPGSNFTNEDFQRIWKEFQRKAHENADYDQMFRERRQQAWDEFSRKREEAWRRRAEEYARKYPFDNVSNFPKFNWERFNKFMALYVTIFFLVGIFQAFHKSEKSVVKNQEKSSVTPNQTLQEMIYRPPVNYPKETEKNEQSFDRPFGFPENRKDY</sequence>
<evidence type="ECO:0000313" key="1">
    <source>
        <dbReference type="Proteomes" id="UP000887576"/>
    </source>
</evidence>
<evidence type="ECO:0000313" key="2">
    <source>
        <dbReference type="WBParaSite" id="JU765_v2.g5285.t2"/>
    </source>
</evidence>
<name>A0AC34RAW6_9BILA</name>
<dbReference type="Proteomes" id="UP000887576">
    <property type="component" value="Unplaced"/>
</dbReference>
<accession>A0AC34RAW6</accession>
<dbReference type="WBParaSite" id="JU765_v2.g5285.t2">
    <property type="protein sequence ID" value="JU765_v2.g5285.t2"/>
    <property type="gene ID" value="JU765_v2.g5285"/>
</dbReference>
<protein>
    <submittedName>
        <fullName evidence="2">J domain-containing protein</fullName>
    </submittedName>
</protein>
<organism evidence="1 2">
    <name type="scientific">Panagrolaimus sp. JU765</name>
    <dbReference type="NCBI Taxonomy" id="591449"/>
    <lineage>
        <taxon>Eukaryota</taxon>
        <taxon>Metazoa</taxon>
        <taxon>Ecdysozoa</taxon>
        <taxon>Nematoda</taxon>
        <taxon>Chromadorea</taxon>
        <taxon>Rhabditida</taxon>
        <taxon>Tylenchina</taxon>
        <taxon>Panagrolaimomorpha</taxon>
        <taxon>Panagrolaimoidea</taxon>
        <taxon>Panagrolaimidae</taxon>
        <taxon>Panagrolaimus</taxon>
    </lineage>
</organism>
<reference evidence="2" key="1">
    <citation type="submission" date="2022-11" db="UniProtKB">
        <authorList>
            <consortium name="WormBaseParasite"/>
        </authorList>
    </citation>
    <scope>IDENTIFICATION</scope>
</reference>